<evidence type="ECO:0000256" key="4">
    <source>
        <dbReference type="PIRNR" id="PIRNR002756"/>
    </source>
</evidence>
<feature type="chain" id="PRO_5040967105" description="Phosphate-binding protein" evidence="6">
    <location>
        <begin position="23"/>
        <end position="368"/>
    </location>
</feature>
<comment type="caution">
    <text evidence="8">The sequence shown here is derived from an EMBL/GenBank/DDBJ whole genome shotgun (WGS) entry which is preliminary data.</text>
</comment>
<feature type="binding site" evidence="5">
    <location>
        <position position="100"/>
    </location>
    <ligand>
        <name>phosphate</name>
        <dbReference type="ChEBI" id="CHEBI:43474"/>
    </ligand>
</feature>
<evidence type="ECO:0000256" key="6">
    <source>
        <dbReference type="SAM" id="SignalP"/>
    </source>
</evidence>
<evidence type="ECO:0000259" key="7">
    <source>
        <dbReference type="Pfam" id="PF12849"/>
    </source>
</evidence>
<evidence type="ECO:0000256" key="3">
    <source>
        <dbReference type="ARBA" id="ARBA00022592"/>
    </source>
</evidence>
<keyword evidence="2 4" id="KW-0813">Transport</keyword>
<sequence>MRINRFGIVASLLATVLLTVVACGGGESSSASGSGSSTVQCGGKQKLTASGSTAQAHAIEQFVYAYIRACPDYTLDYRANGSGNGIAEFASGQTELAGSDSPLDPSNGEPQRVAARCGSTPWHLPTVFGPIAVTYNIGGVNELDLDGPTMAKIFNGTITKWDDPALKALNKDTALPAEPIHVVFRSDDSGTTDNFQKYLDIASDGAWGRGVGKAFNGGTGVGAAGNDGTSAMLRSTEGSITYNEWSYAVGRELNMAQIVTSAGPQPVTISVDSVDKTIAGAKFSGAGNDLVVDTSSFYKPTVAGAYPIVLVTYEIVCSKYPDPATAQAVKAFMQAAIGDGQQDLDQYGYIPLPPEFTAKLNTAVDAIS</sequence>
<evidence type="ECO:0000313" key="8">
    <source>
        <dbReference type="EMBL" id="PQM53698.1"/>
    </source>
</evidence>
<dbReference type="CDD" id="cd13565">
    <property type="entry name" value="PBP2_PstS"/>
    <property type="match status" value="1"/>
</dbReference>
<dbReference type="SUPFAM" id="SSF53850">
    <property type="entry name" value="Periplasmic binding protein-like II"/>
    <property type="match status" value="1"/>
</dbReference>
<dbReference type="PANTHER" id="PTHR42996:SF1">
    <property type="entry name" value="PHOSPHATE-BINDING PROTEIN PSTS"/>
    <property type="match status" value="1"/>
</dbReference>
<dbReference type="Proteomes" id="UP000237911">
    <property type="component" value="Unassembled WGS sequence"/>
</dbReference>
<name>A0A9X7IR88_9MYCO</name>
<comment type="similarity">
    <text evidence="1 4">Belongs to the PstS family.</text>
</comment>
<dbReference type="GO" id="GO:0042301">
    <property type="term" value="F:phosphate ion binding"/>
    <property type="evidence" value="ECO:0007669"/>
    <property type="project" value="InterPro"/>
</dbReference>
<dbReference type="InterPro" id="IPR005673">
    <property type="entry name" value="ABC_phos-bd_PstS"/>
</dbReference>
<dbReference type="EMBL" id="PUEV01000014">
    <property type="protein sequence ID" value="PQM53698.1"/>
    <property type="molecule type" value="Genomic_DNA"/>
</dbReference>
<protein>
    <recommendedName>
        <fullName evidence="4">Phosphate-binding protein</fullName>
    </recommendedName>
</protein>
<evidence type="ECO:0000256" key="2">
    <source>
        <dbReference type="ARBA" id="ARBA00022448"/>
    </source>
</evidence>
<feature type="binding site" evidence="5">
    <location>
        <begin position="52"/>
        <end position="54"/>
    </location>
    <ligand>
        <name>phosphate</name>
        <dbReference type="ChEBI" id="CHEBI:43474"/>
    </ligand>
</feature>
<dbReference type="Pfam" id="PF12849">
    <property type="entry name" value="PBP_like_2"/>
    <property type="match status" value="1"/>
</dbReference>
<dbReference type="InterPro" id="IPR050962">
    <property type="entry name" value="Phosphate-bind_PstS"/>
</dbReference>
<dbReference type="Gene3D" id="3.40.190.10">
    <property type="entry name" value="Periplasmic binding protein-like II"/>
    <property type="match status" value="2"/>
</dbReference>
<proteinExistence type="inferred from homology"/>
<evidence type="ECO:0000313" key="9">
    <source>
        <dbReference type="Proteomes" id="UP000237911"/>
    </source>
</evidence>
<feature type="binding site" evidence="5">
    <location>
        <position position="82"/>
    </location>
    <ligand>
        <name>phosphate</name>
        <dbReference type="ChEBI" id="CHEBI:43474"/>
    </ligand>
</feature>
<gene>
    <name evidence="8" type="primary">pstS</name>
    <name evidence="8" type="ORF">C5U48_04015</name>
</gene>
<accession>A0A9X7IR88</accession>
<keyword evidence="6" id="KW-0732">Signal</keyword>
<feature type="binding site" evidence="5">
    <location>
        <begin position="189"/>
        <end position="191"/>
    </location>
    <ligand>
        <name>phosphate</name>
        <dbReference type="ChEBI" id="CHEBI:43474"/>
    </ligand>
</feature>
<dbReference type="PROSITE" id="PS51257">
    <property type="entry name" value="PROKAR_LIPOPROTEIN"/>
    <property type="match status" value="1"/>
</dbReference>
<keyword evidence="3 4" id="KW-0592">Phosphate transport</keyword>
<evidence type="ECO:0000256" key="1">
    <source>
        <dbReference type="ARBA" id="ARBA00008725"/>
    </source>
</evidence>
<evidence type="ECO:0000256" key="5">
    <source>
        <dbReference type="PIRSR" id="PIRSR002756-1"/>
    </source>
</evidence>
<dbReference type="AlphaFoldDB" id="A0A9X7IR88"/>
<dbReference type="RefSeq" id="WP_046282809.1">
    <property type="nucleotide sequence ID" value="NZ_PUEV01000014.1"/>
</dbReference>
<dbReference type="InterPro" id="IPR024370">
    <property type="entry name" value="PBP_domain"/>
</dbReference>
<keyword evidence="9" id="KW-1185">Reference proteome</keyword>
<reference evidence="8 9" key="1">
    <citation type="submission" date="2018-02" db="EMBL/GenBank/DDBJ databases">
        <title>Draft genome sequence of Mycobacterium virginiense isolated from mud of a swine farm in Japan.</title>
        <authorList>
            <person name="Ohya K."/>
        </authorList>
    </citation>
    <scope>NUCLEOTIDE SEQUENCE [LARGE SCALE GENOMIC DNA]</scope>
    <source>
        <strain evidence="8 9">GF75</strain>
    </source>
</reference>
<dbReference type="GO" id="GO:0035435">
    <property type="term" value="P:phosphate ion transmembrane transport"/>
    <property type="evidence" value="ECO:0007669"/>
    <property type="project" value="InterPro"/>
</dbReference>
<organism evidence="8 9">
    <name type="scientific">Mycolicibacter virginiensis</name>
    <dbReference type="NCBI Taxonomy" id="1795032"/>
    <lineage>
        <taxon>Bacteria</taxon>
        <taxon>Bacillati</taxon>
        <taxon>Actinomycetota</taxon>
        <taxon>Actinomycetes</taxon>
        <taxon>Mycobacteriales</taxon>
        <taxon>Mycobacteriaceae</taxon>
        <taxon>Mycolicibacter</taxon>
    </lineage>
</organism>
<dbReference type="NCBIfam" id="TIGR00975">
    <property type="entry name" value="3a0107s03"/>
    <property type="match status" value="1"/>
</dbReference>
<dbReference type="PIRSF" id="PIRSF002756">
    <property type="entry name" value="PstS"/>
    <property type="match status" value="1"/>
</dbReference>
<feature type="domain" description="PBP" evidence="7">
    <location>
        <begin position="45"/>
        <end position="334"/>
    </location>
</feature>
<dbReference type="GO" id="GO:0043190">
    <property type="term" value="C:ATP-binding cassette (ABC) transporter complex"/>
    <property type="evidence" value="ECO:0007669"/>
    <property type="project" value="InterPro"/>
</dbReference>
<dbReference type="PANTHER" id="PTHR42996">
    <property type="entry name" value="PHOSPHATE-BINDING PROTEIN PSTS"/>
    <property type="match status" value="1"/>
</dbReference>
<feature type="signal peptide" evidence="6">
    <location>
        <begin position="1"/>
        <end position="22"/>
    </location>
</feature>